<dbReference type="InterPro" id="IPR002549">
    <property type="entry name" value="AI-2E-like"/>
</dbReference>
<evidence type="ECO:0000313" key="10">
    <source>
        <dbReference type="Proteomes" id="UP000321907"/>
    </source>
</evidence>
<evidence type="ECO:0000256" key="3">
    <source>
        <dbReference type="ARBA" id="ARBA00022448"/>
    </source>
</evidence>
<dbReference type="OrthoDB" id="9793390at2"/>
<dbReference type="EMBL" id="VOXD01000020">
    <property type="protein sequence ID" value="TXF88718.1"/>
    <property type="molecule type" value="Genomic_DNA"/>
</dbReference>
<protein>
    <submittedName>
        <fullName evidence="9">AI-2E family transporter</fullName>
    </submittedName>
</protein>
<name>A0A5C7FTG4_9BACT</name>
<keyword evidence="3" id="KW-0813">Transport</keyword>
<feature type="transmembrane region" description="Helical" evidence="8">
    <location>
        <begin position="61"/>
        <end position="82"/>
    </location>
</feature>
<feature type="transmembrane region" description="Helical" evidence="8">
    <location>
        <begin position="32"/>
        <end position="49"/>
    </location>
</feature>
<evidence type="ECO:0000256" key="2">
    <source>
        <dbReference type="ARBA" id="ARBA00009773"/>
    </source>
</evidence>
<comment type="similarity">
    <text evidence="2">Belongs to the autoinducer-2 exporter (AI-2E) (TC 2.A.86) family.</text>
</comment>
<keyword evidence="6 8" id="KW-1133">Transmembrane helix</keyword>
<feature type="transmembrane region" description="Helical" evidence="8">
    <location>
        <begin position="302"/>
        <end position="331"/>
    </location>
</feature>
<dbReference type="PANTHER" id="PTHR21716:SF53">
    <property type="entry name" value="PERMEASE PERM-RELATED"/>
    <property type="match status" value="1"/>
</dbReference>
<gene>
    <name evidence="9" type="ORF">FUA23_13710</name>
</gene>
<evidence type="ECO:0000256" key="4">
    <source>
        <dbReference type="ARBA" id="ARBA00022475"/>
    </source>
</evidence>
<feature type="transmembrane region" description="Helical" evidence="8">
    <location>
        <begin position="208"/>
        <end position="227"/>
    </location>
</feature>
<proteinExistence type="inferred from homology"/>
<dbReference type="RefSeq" id="WP_147931321.1">
    <property type="nucleotide sequence ID" value="NZ_VOXD01000020.1"/>
</dbReference>
<evidence type="ECO:0000256" key="6">
    <source>
        <dbReference type="ARBA" id="ARBA00022989"/>
    </source>
</evidence>
<dbReference type="Pfam" id="PF01594">
    <property type="entry name" value="AI-2E_transport"/>
    <property type="match status" value="1"/>
</dbReference>
<dbReference type="PANTHER" id="PTHR21716">
    <property type="entry name" value="TRANSMEMBRANE PROTEIN"/>
    <property type="match status" value="1"/>
</dbReference>
<evidence type="ECO:0000256" key="5">
    <source>
        <dbReference type="ARBA" id="ARBA00022692"/>
    </source>
</evidence>
<evidence type="ECO:0000256" key="1">
    <source>
        <dbReference type="ARBA" id="ARBA00004651"/>
    </source>
</evidence>
<accession>A0A5C7FTG4</accession>
<dbReference type="GO" id="GO:0005886">
    <property type="term" value="C:plasma membrane"/>
    <property type="evidence" value="ECO:0007669"/>
    <property type="project" value="UniProtKB-SubCell"/>
</dbReference>
<feature type="transmembrane region" description="Helical" evidence="8">
    <location>
        <begin position="147"/>
        <end position="169"/>
    </location>
</feature>
<keyword evidence="5 8" id="KW-0812">Transmembrane</keyword>
<keyword evidence="10" id="KW-1185">Reference proteome</keyword>
<comment type="caution">
    <text evidence="9">The sequence shown here is derived from an EMBL/GenBank/DDBJ whole genome shotgun (WGS) entry which is preliminary data.</text>
</comment>
<dbReference type="Proteomes" id="UP000321907">
    <property type="component" value="Unassembled WGS sequence"/>
</dbReference>
<comment type="subcellular location">
    <subcellularLocation>
        <location evidence="1">Cell membrane</location>
        <topology evidence="1">Multi-pass membrane protein</topology>
    </subcellularLocation>
</comment>
<reference evidence="9 10" key="1">
    <citation type="submission" date="2019-08" db="EMBL/GenBank/DDBJ databases">
        <title>Lewinella sp. strain SSH13 Genome sequencing and assembly.</title>
        <authorList>
            <person name="Kim I."/>
        </authorList>
    </citation>
    <scope>NUCLEOTIDE SEQUENCE [LARGE SCALE GENOMIC DNA]</scope>
    <source>
        <strain evidence="9 10">SSH13</strain>
    </source>
</reference>
<feature type="transmembrane region" description="Helical" evidence="8">
    <location>
        <begin position="233"/>
        <end position="262"/>
    </location>
</feature>
<dbReference type="AlphaFoldDB" id="A0A5C7FTG4"/>
<feature type="transmembrane region" description="Helical" evidence="8">
    <location>
        <begin position="9"/>
        <end position="26"/>
    </location>
</feature>
<keyword evidence="4" id="KW-1003">Cell membrane</keyword>
<evidence type="ECO:0000313" key="9">
    <source>
        <dbReference type="EMBL" id="TXF88718.1"/>
    </source>
</evidence>
<feature type="transmembrane region" description="Helical" evidence="8">
    <location>
        <begin position="269"/>
        <end position="290"/>
    </location>
</feature>
<evidence type="ECO:0000256" key="7">
    <source>
        <dbReference type="ARBA" id="ARBA00023136"/>
    </source>
</evidence>
<organism evidence="9 10">
    <name type="scientific">Neolewinella aurantiaca</name>
    <dbReference type="NCBI Taxonomy" id="2602767"/>
    <lineage>
        <taxon>Bacteria</taxon>
        <taxon>Pseudomonadati</taxon>
        <taxon>Bacteroidota</taxon>
        <taxon>Saprospiria</taxon>
        <taxon>Saprospirales</taxon>
        <taxon>Lewinellaceae</taxon>
        <taxon>Neolewinella</taxon>
    </lineage>
</organism>
<evidence type="ECO:0000256" key="8">
    <source>
        <dbReference type="SAM" id="Phobius"/>
    </source>
</evidence>
<sequence length="351" mass="37930">MQVTQNSKLYSVVLRLALLIFLVVVLYYGKNLLLPLVVAALLAMLLNPVQEKLKSWGANNGVSIAGAMLVLVLFFGGIFAAIGQQAVSFGENWPETQEKLSTKLNDMRTEYGLQGIIPKMSSSKSGESGSGELIEKIPVSGDNVMSFLSGSFGVLGDFLLMLIYVILLLSQKDRLREFVLRVSPDEKRGVTHRTLNESRDVVQKYLRGYVILIGILSTLYSIGFLIVGMDYAVLIALLVAVMALIPYIGNIIGGTFAVALAFSSGGDMSAVWGVIITISAAQLLESYVLTPMIVGDEVSLNPLATIICVVGMSILWGPVGAIIAIPLFAILRIIFSHIPALHDYAYLIGQE</sequence>
<keyword evidence="7 8" id="KW-0472">Membrane</keyword>